<dbReference type="Proteomes" id="UP001469553">
    <property type="component" value="Unassembled WGS sequence"/>
</dbReference>
<evidence type="ECO:0000313" key="1">
    <source>
        <dbReference type="EMBL" id="MEQ2293009.1"/>
    </source>
</evidence>
<gene>
    <name evidence="1" type="ORF">AMECASPLE_028849</name>
</gene>
<evidence type="ECO:0000313" key="2">
    <source>
        <dbReference type="Proteomes" id="UP001469553"/>
    </source>
</evidence>
<reference evidence="1 2" key="1">
    <citation type="submission" date="2021-06" db="EMBL/GenBank/DDBJ databases">
        <authorList>
            <person name="Palmer J.M."/>
        </authorList>
    </citation>
    <scope>NUCLEOTIDE SEQUENCE [LARGE SCALE GENOMIC DNA]</scope>
    <source>
        <strain evidence="1 2">AS_MEX2019</strain>
        <tissue evidence="1">Muscle</tissue>
    </source>
</reference>
<keyword evidence="2" id="KW-1185">Reference proteome</keyword>
<sequence length="285" mass="31456">MPSALAPARCSEATPDELEQRLRFTASQIKILRTTGLLYSSPELMERIRQIEMDYETAVRLFYCRPPSPTPSHMSCKAAHARSPGLQSAAAEQSYTHSLTLTQLLLTSLRVRLMPQPLLTSLRVRPTPQLLLTSLRVRPTPQPLLTPLRFRPTPQLLLTPLRFRPTPQLLLTSLRVRPTPQPLLTSLRVRPMPQPLLMPLRVRQAPRLRSSTEFLGGPLLCSVGLHVFGAGPVARLNSVPAGDDLLVARLNSVLVSGPPAKAPTAHPVWNAIPGVEMSQGYQVLV</sequence>
<accession>A0ABV0YGN9</accession>
<name>A0ABV0YGN9_9TELE</name>
<proteinExistence type="predicted"/>
<comment type="caution">
    <text evidence="1">The sequence shown here is derived from an EMBL/GenBank/DDBJ whole genome shotgun (WGS) entry which is preliminary data.</text>
</comment>
<organism evidence="1 2">
    <name type="scientific">Ameca splendens</name>
    <dbReference type="NCBI Taxonomy" id="208324"/>
    <lineage>
        <taxon>Eukaryota</taxon>
        <taxon>Metazoa</taxon>
        <taxon>Chordata</taxon>
        <taxon>Craniata</taxon>
        <taxon>Vertebrata</taxon>
        <taxon>Euteleostomi</taxon>
        <taxon>Actinopterygii</taxon>
        <taxon>Neopterygii</taxon>
        <taxon>Teleostei</taxon>
        <taxon>Neoteleostei</taxon>
        <taxon>Acanthomorphata</taxon>
        <taxon>Ovalentaria</taxon>
        <taxon>Atherinomorphae</taxon>
        <taxon>Cyprinodontiformes</taxon>
        <taxon>Goodeidae</taxon>
        <taxon>Ameca</taxon>
    </lineage>
</organism>
<protein>
    <submittedName>
        <fullName evidence="1">Uncharacterized protein</fullName>
    </submittedName>
</protein>
<dbReference type="EMBL" id="JAHRIP010031445">
    <property type="protein sequence ID" value="MEQ2293009.1"/>
    <property type="molecule type" value="Genomic_DNA"/>
</dbReference>